<feature type="domain" description="PAS" evidence="1">
    <location>
        <begin position="19"/>
        <end position="58"/>
    </location>
</feature>
<dbReference type="InterPro" id="IPR035965">
    <property type="entry name" value="PAS-like_dom_sf"/>
</dbReference>
<protein>
    <recommendedName>
        <fullName evidence="1">PAS domain-containing protein</fullName>
    </recommendedName>
</protein>
<dbReference type="InterPro" id="IPR000014">
    <property type="entry name" value="PAS"/>
</dbReference>
<dbReference type="PROSITE" id="PS50112">
    <property type="entry name" value="PAS"/>
    <property type="match status" value="1"/>
</dbReference>
<evidence type="ECO:0000259" key="1">
    <source>
        <dbReference type="PROSITE" id="PS50112"/>
    </source>
</evidence>
<dbReference type="EMBL" id="MPPL01000001">
    <property type="protein sequence ID" value="OKS86736.1"/>
    <property type="molecule type" value="Genomic_DNA"/>
</dbReference>
<name>A0A1Q5ZYA1_9SPHI</name>
<accession>A0A1Q5ZYA1</accession>
<sequence>MNNLINGEFNLSNESLKEDFSLLTQAFDAANTGIVLTDNRLPDNSIIYCNKAFEQMTG</sequence>
<proteinExistence type="predicted"/>
<dbReference type="STRING" id="1302689.RG47T_2193"/>
<gene>
    <name evidence="2" type="ORF">RG47T_2193</name>
</gene>
<dbReference type="RefSeq" id="WP_245770808.1">
    <property type="nucleotide sequence ID" value="NZ_FPAM01000004.1"/>
</dbReference>
<evidence type="ECO:0000313" key="3">
    <source>
        <dbReference type="Proteomes" id="UP000186720"/>
    </source>
</evidence>
<dbReference type="SUPFAM" id="SSF55785">
    <property type="entry name" value="PYP-like sensor domain (PAS domain)"/>
    <property type="match status" value="1"/>
</dbReference>
<dbReference type="Pfam" id="PF13188">
    <property type="entry name" value="PAS_8"/>
    <property type="match status" value="1"/>
</dbReference>
<evidence type="ECO:0000313" key="2">
    <source>
        <dbReference type="EMBL" id="OKS86736.1"/>
    </source>
</evidence>
<dbReference type="AlphaFoldDB" id="A0A1Q5ZYA1"/>
<reference evidence="2 3" key="1">
    <citation type="submission" date="2016-11" db="EMBL/GenBank/DDBJ databases">
        <title>Whole Genome Sequencing of Mucilaginibacter polytrichastri RG4-7(T) isolated from the moss sample.</title>
        <authorList>
            <person name="Li Y."/>
        </authorList>
    </citation>
    <scope>NUCLEOTIDE SEQUENCE [LARGE SCALE GENOMIC DNA]</scope>
    <source>
        <strain evidence="2 3">RG4-7</strain>
    </source>
</reference>
<dbReference type="Proteomes" id="UP000186720">
    <property type="component" value="Unassembled WGS sequence"/>
</dbReference>
<comment type="caution">
    <text evidence="2">The sequence shown here is derived from an EMBL/GenBank/DDBJ whole genome shotgun (WGS) entry which is preliminary data.</text>
</comment>
<organism evidence="2 3">
    <name type="scientific">Mucilaginibacter polytrichastri</name>
    <dbReference type="NCBI Taxonomy" id="1302689"/>
    <lineage>
        <taxon>Bacteria</taxon>
        <taxon>Pseudomonadati</taxon>
        <taxon>Bacteroidota</taxon>
        <taxon>Sphingobacteriia</taxon>
        <taxon>Sphingobacteriales</taxon>
        <taxon>Sphingobacteriaceae</taxon>
        <taxon>Mucilaginibacter</taxon>
    </lineage>
</organism>
<dbReference type="Gene3D" id="3.30.450.20">
    <property type="entry name" value="PAS domain"/>
    <property type="match status" value="1"/>
</dbReference>
<keyword evidence="3" id="KW-1185">Reference proteome</keyword>